<dbReference type="EMBL" id="ASGP02000008">
    <property type="protein sequence ID" value="KAH9493651.1"/>
    <property type="molecule type" value="Genomic_DNA"/>
</dbReference>
<evidence type="ECO:0000256" key="1">
    <source>
        <dbReference type="SAM" id="MobiDB-lite"/>
    </source>
</evidence>
<accession>A0A922HNY7</accession>
<sequence length="64" mass="6851">MDGLIISDPVIQVYYITRRRLARALAAARYSGRAACAFSISASKKSDDASHGIASDSSLQANFD</sequence>
<feature type="region of interest" description="Disordered" evidence="1">
    <location>
        <begin position="42"/>
        <end position="64"/>
    </location>
</feature>
<comment type="caution">
    <text evidence="2">The sequence shown here is derived from an EMBL/GenBank/DDBJ whole genome shotgun (WGS) entry which is preliminary data.</text>
</comment>
<reference evidence="2" key="1">
    <citation type="submission" date="2013-05" db="EMBL/GenBank/DDBJ databases">
        <authorList>
            <person name="Yim A.K.Y."/>
            <person name="Chan T.F."/>
            <person name="Ji K.M."/>
            <person name="Liu X.Y."/>
            <person name="Zhou J.W."/>
            <person name="Li R.Q."/>
            <person name="Yang K.Y."/>
            <person name="Li J."/>
            <person name="Li M."/>
            <person name="Law P.T.W."/>
            <person name="Wu Y.L."/>
            <person name="Cai Z.L."/>
            <person name="Qin H."/>
            <person name="Bao Y."/>
            <person name="Leung R.K.K."/>
            <person name="Ng P.K.S."/>
            <person name="Zou J."/>
            <person name="Zhong X.J."/>
            <person name="Ran P.X."/>
            <person name="Zhong N.S."/>
            <person name="Liu Z.G."/>
            <person name="Tsui S.K.W."/>
        </authorList>
    </citation>
    <scope>NUCLEOTIDE SEQUENCE</scope>
    <source>
        <strain evidence="2">Derf</strain>
        <tissue evidence="2">Whole organism</tissue>
    </source>
</reference>
<dbReference type="Proteomes" id="UP000790347">
    <property type="component" value="Unassembled WGS sequence"/>
</dbReference>
<proteinExistence type="predicted"/>
<evidence type="ECO:0000313" key="3">
    <source>
        <dbReference type="Proteomes" id="UP000790347"/>
    </source>
</evidence>
<evidence type="ECO:0000313" key="2">
    <source>
        <dbReference type="EMBL" id="KAH9493651.1"/>
    </source>
</evidence>
<feature type="compositionally biased region" description="Polar residues" evidence="1">
    <location>
        <begin position="55"/>
        <end position="64"/>
    </location>
</feature>
<organism evidence="2 3">
    <name type="scientific">Dermatophagoides farinae</name>
    <name type="common">American house dust mite</name>
    <dbReference type="NCBI Taxonomy" id="6954"/>
    <lineage>
        <taxon>Eukaryota</taxon>
        <taxon>Metazoa</taxon>
        <taxon>Ecdysozoa</taxon>
        <taxon>Arthropoda</taxon>
        <taxon>Chelicerata</taxon>
        <taxon>Arachnida</taxon>
        <taxon>Acari</taxon>
        <taxon>Acariformes</taxon>
        <taxon>Sarcoptiformes</taxon>
        <taxon>Astigmata</taxon>
        <taxon>Psoroptidia</taxon>
        <taxon>Analgoidea</taxon>
        <taxon>Pyroglyphidae</taxon>
        <taxon>Dermatophagoidinae</taxon>
        <taxon>Dermatophagoides</taxon>
    </lineage>
</organism>
<gene>
    <name evidence="2" type="ORF">DERF_014390</name>
</gene>
<reference evidence="2" key="2">
    <citation type="journal article" date="2022" name="Res Sq">
        <title>Comparative Genomics Reveals Insights into the Divergent Evolution of Astigmatic Mites and Household Pest Adaptations.</title>
        <authorList>
            <person name="Xiong Q."/>
            <person name="Wan A.T.-Y."/>
            <person name="Liu X.-Y."/>
            <person name="Fung C.S.-H."/>
            <person name="Xiao X."/>
            <person name="Malainual N."/>
            <person name="Hou J."/>
            <person name="Wang L."/>
            <person name="Wang M."/>
            <person name="Yang K."/>
            <person name="Cui Y."/>
            <person name="Leung E."/>
            <person name="Nong W."/>
            <person name="Shin S.-K."/>
            <person name="Au S."/>
            <person name="Jeong K.Y."/>
            <person name="Chew F.T."/>
            <person name="Hui J."/>
            <person name="Leung T.F."/>
            <person name="Tungtrongchitr A."/>
            <person name="Zhong N."/>
            <person name="Liu Z."/>
            <person name="Tsui S."/>
        </authorList>
    </citation>
    <scope>NUCLEOTIDE SEQUENCE</scope>
    <source>
        <strain evidence="2">Derf</strain>
        <tissue evidence="2">Whole organism</tissue>
    </source>
</reference>
<name>A0A922HNY7_DERFA</name>
<keyword evidence="3" id="KW-1185">Reference proteome</keyword>
<protein>
    <submittedName>
        <fullName evidence="2">Uncharacterized protein</fullName>
    </submittedName>
</protein>
<dbReference type="AlphaFoldDB" id="A0A922HNY7"/>